<proteinExistence type="predicted"/>
<evidence type="ECO:0000256" key="2">
    <source>
        <dbReference type="ARBA" id="ARBA00023015"/>
    </source>
</evidence>
<dbReference type="Proteomes" id="UP000237752">
    <property type="component" value="Unassembled WGS sequence"/>
</dbReference>
<evidence type="ECO:0000259" key="6">
    <source>
        <dbReference type="PROSITE" id="PS50977"/>
    </source>
</evidence>
<keyword evidence="8" id="KW-1185">Reference proteome</keyword>
<dbReference type="InterPro" id="IPR001647">
    <property type="entry name" value="HTH_TetR"/>
</dbReference>
<comment type="caution">
    <text evidence="7">The sequence shown here is derived from an EMBL/GenBank/DDBJ whole genome shotgun (WGS) entry which is preliminary data.</text>
</comment>
<evidence type="ECO:0000256" key="1">
    <source>
        <dbReference type="ARBA" id="ARBA00022491"/>
    </source>
</evidence>
<keyword evidence="3 5" id="KW-0238">DNA-binding</keyword>
<gene>
    <name evidence="7" type="ORF">CLV47_10384</name>
</gene>
<keyword evidence="4" id="KW-0804">Transcription</keyword>
<evidence type="ECO:0000256" key="4">
    <source>
        <dbReference type="ARBA" id="ARBA00023163"/>
    </source>
</evidence>
<dbReference type="InterPro" id="IPR050109">
    <property type="entry name" value="HTH-type_TetR-like_transc_reg"/>
</dbReference>
<name>A0A2T1A3Z4_9ACTN</name>
<dbReference type="PRINTS" id="PR00455">
    <property type="entry name" value="HTHTETR"/>
</dbReference>
<dbReference type="GO" id="GO:0000976">
    <property type="term" value="F:transcription cis-regulatory region binding"/>
    <property type="evidence" value="ECO:0007669"/>
    <property type="project" value="TreeGrafter"/>
</dbReference>
<dbReference type="EMBL" id="PVUE01000003">
    <property type="protein sequence ID" value="PRZ43028.1"/>
    <property type="molecule type" value="Genomic_DNA"/>
</dbReference>
<keyword evidence="2" id="KW-0805">Transcription regulation</keyword>
<reference evidence="7 8" key="1">
    <citation type="submission" date="2018-03" db="EMBL/GenBank/DDBJ databases">
        <title>Genomic Encyclopedia of Archaeal and Bacterial Type Strains, Phase II (KMG-II): from individual species to whole genera.</title>
        <authorList>
            <person name="Goeker M."/>
        </authorList>
    </citation>
    <scope>NUCLEOTIDE SEQUENCE [LARGE SCALE GENOMIC DNA]</scope>
    <source>
        <strain evidence="7 8">DSM 100065</strain>
    </source>
</reference>
<dbReference type="PANTHER" id="PTHR30055">
    <property type="entry name" value="HTH-TYPE TRANSCRIPTIONAL REGULATOR RUTR"/>
    <property type="match status" value="1"/>
</dbReference>
<dbReference type="RefSeq" id="WP_106348012.1">
    <property type="nucleotide sequence ID" value="NZ_PVUE01000003.1"/>
</dbReference>
<dbReference type="AlphaFoldDB" id="A0A2T1A3Z4"/>
<evidence type="ECO:0000313" key="8">
    <source>
        <dbReference type="Proteomes" id="UP000237752"/>
    </source>
</evidence>
<feature type="domain" description="HTH tetR-type" evidence="6">
    <location>
        <begin position="15"/>
        <end position="75"/>
    </location>
</feature>
<dbReference type="SUPFAM" id="SSF48498">
    <property type="entry name" value="Tetracyclin repressor-like, C-terminal domain"/>
    <property type="match status" value="1"/>
</dbReference>
<dbReference type="PANTHER" id="PTHR30055:SF175">
    <property type="entry name" value="HTH-TYPE TRANSCRIPTIONAL REPRESSOR KSTR2"/>
    <property type="match status" value="1"/>
</dbReference>
<accession>A0A2T1A3Z4</accession>
<evidence type="ECO:0000256" key="5">
    <source>
        <dbReference type="PROSITE-ProRule" id="PRU00335"/>
    </source>
</evidence>
<dbReference type="InterPro" id="IPR009057">
    <property type="entry name" value="Homeodomain-like_sf"/>
</dbReference>
<protein>
    <submittedName>
        <fullName evidence="7">TetR family transcriptional regulator</fullName>
    </submittedName>
</protein>
<dbReference type="InterPro" id="IPR036271">
    <property type="entry name" value="Tet_transcr_reg_TetR-rel_C_sf"/>
</dbReference>
<feature type="DNA-binding region" description="H-T-H motif" evidence="5">
    <location>
        <begin position="38"/>
        <end position="57"/>
    </location>
</feature>
<organism evidence="7 8">
    <name type="scientific">Antricoccus suffuscus</name>
    <dbReference type="NCBI Taxonomy" id="1629062"/>
    <lineage>
        <taxon>Bacteria</taxon>
        <taxon>Bacillati</taxon>
        <taxon>Actinomycetota</taxon>
        <taxon>Actinomycetes</taxon>
        <taxon>Geodermatophilales</taxon>
        <taxon>Antricoccaceae</taxon>
        <taxon>Antricoccus</taxon>
    </lineage>
</organism>
<dbReference type="Pfam" id="PF00440">
    <property type="entry name" value="TetR_N"/>
    <property type="match status" value="1"/>
</dbReference>
<sequence>MTRTAADSPPKPRGAATRQRIVTAATELFSARGYHGTGVAELLEVAQVSRGSFYHHFDDKEAVLYEISLVPVENMCIVSSRIAADGTPATERIRRLAAVLVEDIGVHQAQWRVFLRDFEYLSEDRRAAVLAARDRFESYWEQVLDAGYRSGEFREISKLRVKGILGMFNFSVLWMDPVGPVSPREIAEDFVELILAGICVDASE</sequence>
<dbReference type="SUPFAM" id="SSF46689">
    <property type="entry name" value="Homeodomain-like"/>
    <property type="match status" value="1"/>
</dbReference>
<dbReference type="PROSITE" id="PS50977">
    <property type="entry name" value="HTH_TETR_2"/>
    <property type="match status" value="1"/>
</dbReference>
<dbReference type="Gene3D" id="1.10.10.60">
    <property type="entry name" value="Homeodomain-like"/>
    <property type="match status" value="1"/>
</dbReference>
<evidence type="ECO:0000313" key="7">
    <source>
        <dbReference type="EMBL" id="PRZ43028.1"/>
    </source>
</evidence>
<dbReference type="Gene3D" id="1.10.357.10">
    <property type="entry name" value="Tetracycline Repressor, domain 2"/>
    <property type="match status" value="1"/>
</dbReference>
<dbReference type="InterPro" id="IPR041490">
    <property type="entry name" value="KstR2_TetR_C"/>
</dbReference>
<evidence type="ECO:0000256" key="3">
    <source>
        <dbReference type="ARBA" id="ARBA00023125"/>
    </source>
</evidence>
<dbReference type="Pfam" id="PF17932">
    <property type="entry name" value="TetR_C_24"/>
    <property type="match status" value="1"/>
</dbReference>
<keyword evidence="1" id="KW-0678">Repressor</keyword>
<dbReference type="GO" id="GO:0003700">
    <property type="term" value="F:DNA-binding transcription factor activity"/>
    <property type="evidence" value="ECO:0007669"/>
    <property type="project" value="TreeGrafter"/>
</dbReference>
<dbReference type="OrthoDB" id="9779746at2"/>